<evidence type="ECO:0008006" key="2">
    <source>
        <dbReference type="Google" id="ProtNLM"/>
    </source>
</evidence>
<protein>
    <recommendedName>
        <fullName evidence="2">DUF1618 domain-containing protein</fullName>
    </recommendedName>
</protein>
<evidence type="ECO:0000313" key="1">
    <source>
        <dbReference type="EMBL" id="JAD43498.1"/>
    </source>
</evidence>
<dbReference type="PANTHER" id="PTHR33085">
    <property type="entry name" value="OS12G0113100 PROTEIN-RELATED"/>
    <property type="match status" value="1"/>
</dbReference>
<dbReference type="PANTHER" id="PTHR33085:SF50">
    <property type="entry name" value="DUF1618 DOMAIN-CONTAINING PROTEIN"/>
    <property type="match status" value="1"/>
</dbReference>
<name>A0A0A9A0J8_ARUDO</name>
<dbReference type="InterPro" id="IPR012871">
    <property type="entry name" value="DUF1668_ORYSA"/>
</dbReference>
<reference evidence="1" key="2">
    <citation type="journal article" date="2015" name="Data Brief">
        <title>Shoot transcriptome of the giant reed, Arundo donax.</title>
        <authorList>
            <person name="Barrero R.A."/>
            <person name="Guerrero F.D."/>
            <person name="Moolhuijzen P."/>
            <person name="Goolsby J.A."/>
            <person name="Tidwell J."/>
            <person name="Bellgard S.E."/>
            <person name="Bellgard M.I."/>
        </authorList>
    </citation>
    <scope>NUCLEOTIDE SEQUENCE</scope>
    <source>
        <tissue evidence="1">Shoot tissue taken approximately 20 cm above the soil surface</tissue>
    </source>
</reference>
<sequence>MSKRPGLERCSHRAAKRPAQRQQQYLYLVLDDWERGYSVHRVDLQQQQQDDTDNDDDAHLDTNPPLVRLEVQHVVSWSFATHGTKILAMQPSAASPAIPGFDTETLAVTVCPWPQSRGTFRKPLFASVGDRLFAMVSPCFDVLGAPPPPDSETPWSWTSLAAGSSTPPFPSDCATCHVFHADGRTMFVSAKHWRSQLSYGDRSSTFSFDTERLEWRRHGEWLLPFRGQAYYDADLDAWVGLCREKEGAGYLCFCDVPPAAAECKNPPPWKLGEDRLFRADSGRHRGAKLLSMGGSSSRYCLVECVAHRDEERLGCPRRRVLHITTFRLKYDKHGRLRTTGNHTHPSKLYKVAHKLNEPILDPVAFWI</sequence>
<dbReference type="AlphaFoldDB" id="A0A0A9A0J8"/>
<accession>A0A0A9A0J8</accession>
<dbReference type="EMBL" id="GBRH01254397">
    <property type="protein sequence ID" value="JAD43498.1"/>
    <property type="molecule type" value="Transcribed_RNA"/>
</dbReference>
<proteinExistence type="predicted"/>
<organism evidence="1">
    <name type="scientific">Arundo donax</name>
    <name type="common">Giant reed</name>
    <name type="synonym">Donax arundinaceus</name>
    <dbReference type="NCBI Taxonomy" id="35708"/>
    <lineage>
        <taxon>Eukaryota</taxon>
        <taxon>Viridiplantae</taxon>
        <taxon>Streptophyta</taxon>
        <taxon>Embryophyta</taxon>
        <taxon>Tracheophyta</taxon>
        <taxon>Spermatophyta</taxon>
        <taxon>Magnoliopsida</taxon>
        <taxon>Liliopsida</taxon>
        <taxon>Poales</taxon>
        <taxon>Poaceae</taxon>
        <taxon>PACMAD clade</taxon>
        <taxon>Arundinoideae</taxon>
        <taxon>Arundineae</taxon>
        <taxon>Arundo</taxon>
    </lineage>
</organism>
<reference evidence="1" key="1">
    <citation type="submission" date="2014-09" db="EMBL/GenBank/DDBJ databases">
        <authorList>
            <person name="Magalhaes I.L.F."/>
            <person name="Oliveira U."/>
            <person name="Santos F.R."/>
            <person name="Vidigal T.H.D.A."/>
            <person name="Brescovit A.D."/>
            <person name="Santos A.J."/>
        </authorList>
    </citation>
    <scope>NUCLEOTIDE SEQUENCE</scope>
    <source>
        <tissue evidence="1">Shoot tissue taken approximately 20 cm above the soil surface</tissue>
    </source>
</reference>
<dbReference type="Pfam" id="PF07893">
    <property type="entry name" value="DUF1668"/>
    <property type="match status" value="1"/>
</dbReference>